<sequence length="71" mass="7890">MVTVLLMTELQKKTLCLLVGLHRPLPTSEGHNALSAAVERAAGRQYHVTGAQRGDLFQGQRHFADDQRRGH</sequence>
<organism evidence="1">
    <name type="scientific">Pseudomonas cannabina</name>
    <dbReference type="NCBI Taxonomy" id="86840"/>
    <lineage>
        <taxon>Bacteria</taxon>
        <taxon>Pseudomonadati</taxon>
        <taxon>Pseudomonadota</taxon>
        <taxon>Gammaproteobacteria</taxon>
        <taxon>Pseudomonadales</taxon>
        <taxon>Pseudomonadaceae</taxon>
        <taxon>Pseudomonas</taxon>
    </lineage>
</organism>
<proteinExistence type="predicted"/>
<protein>
    <submittedName>
        <fullName evidence="1">Uncharacterized protein</fullName>
    </submittedName>
</protein>
<accession>I0BVY3</accession>
<name>I0BVY3_PSECA</name>
<dbReference type="EMBL" id="JQ517282">
    <property type="protein sequence ID" value="AFH66581.1"/>
    <property type="molecule type" value="Genomic_DNA"/>
</dbReference>
<evidence type="ECO:0000313" key="1">
    <source>
        <dbReference type="EMBL" id="AFH66581.1"/>
    </source>
</evidence>
<reference evidence="1" key="1">
    <citation type="journal article" date="2013" name="PLoS ONE">
        <title>Comparative Genomics of Multiple Strains of Pseudomonas cannabina pv. alisalensis, a Potential Model Pathogen of Both Monocots and Dicots.</title>
        <authorList>
            <person name="Sarris P.F."/>
            <person name="Trantas E.A."/>
            <person name="Baltrus D.A."/>
            <person name="Bull C.T."/>
            <person name="Wechter W.P."/>
            <person name="Yan S."/>
            <person name="Veveridis F."/>
            <person name="Aimeida N.F."/>
            <person name="Jones C.D."/>
            <person name="Dangl J.L."/>
            <person name="Panopoulos N.J."/>
            <person name="Vinatzer B.A."/>
            <person name="Goumas D.E."/>
        </authorList>
    </citation>
    <scope>NUCLEOTIDE SEQUENCE</scope>
    <source>
        <strain evidence="1">PSa1-3</strain>
    </source>
</reference>
<dbReference type="AlphaFoldDB" id="I0BVY3"/>